<dbReference type="Proteomes" id="UP001596302">
    <property type="component" value="Unassembled WGS sequence"/>
</dbReference>
<dbReference type="EMBL" id="JBHSQW010000033">
    <property type="protein sequence ID" value="MFC5995706.1"/>
    <property type="molecule type" value="Genomic_DNA"/>
</dbReference>
<reference evidence="4" key="1">
    <citation type="journal article" date="2019" name="Int. J. Syst. Evol. Microbiol.">
        <title>The Global Catalogue of Microorganisms (GCM) 10K type strain sequencing project: providing services to taxonomists for standard genome sequencing and annotation.</title>
        <authorList>
            <consortium name="The Broad Institute Genomics Platform"/>
            <consortium name="The Broad Institute Genome Sequencing Center for Infectious Disease"/>
            <person name="Wu L."/>
            <person name="Ma J."/>
        </authorList>
    </citation>
    <scope>NUCLEOTIDE SEQUENCE [LARGE SCALE GENOMIC DNA]</scope>
    <source>
        <strain evidence="4">CCM 8391</strain>
    </source>
</reference>
<evidence type="ECO:0000313" key="4">
    <source>
        <dbReference type="Proteomes" id="UP001596302"/>
    </source>
</evidence>
<protein>
    <submittedName>
        <fullName evidence="3">Carboxypeptidase regulatory-like domain-containing protein</fullName>
    </submittedName>
</protein>
<feature type="compositionally biased region" description="Low complexity" evidence="1">
    <location>
        <begin position="62"/>
        <end position="73"/>
    </location>
</feature>
<keyword evidence="2" id="KW-0812">Transmembrane</keyword>
<sequence length="528" mass="54022">MDAMGLVGLALGVLAIAGLVVLLRAGRRRRTRREEETGHPGTVAELVQLRAAQQAVSESSKADPAPMASADPPVQSEGEPEPRPEPDVSDHAEPLLGNTPPVAGTTPAESKPTIPQLPATLPEPEMITVGTCGPSPVSPPWARVPDGSLTLPTLAAPEQPVERAVVESDRMGPPAWRRFVAEGGSVSLGVASPLPWAEPAAESRGPAIRPDDELAGWADWAEVDTDEDDARREAPSPTDPPLSFGPTAVPDSGPANSGPSSPGSRDAAVGHPAVEAKPTNGAAVSPDLAANPPTATDRPVIGGDEPTEVDQALLRTLGFPDPSPRSGAADLAFAAPTALATEIEDTEIEAQPIRFRVIRRDSVPVPEATVTLLDGHGLEAGRVVSGADGRGVVEAPRPGGYVLVTSAPDHQPGAVAVTVEDAVHDVEVLLAGSGSLTGVVRTPSKTPVVGASVTLLQDGEIAEATQTDATGGYRLGDLAAGEYTLAVTTAQYDPMAVVVQVREASVVEQDIVLSSGRTTAEPGSATDG</sequence>
<organism evidence="3 4">
    <name type="scientific">Pseudonocardia hispaniensis</name>
    <dbReference type="NCBI Taxonomy" id="904933"/>
    <lineage>
        <taxon>Bacteria</taxon>
        <taxon>Bacillati</taxon>
        <taxon>Actinomycetota</taxon>
        <taxon>Actinomycetes</taxon>
        <taxon>Pseudonocardiales</taxon>
        <taxon>Pseudonocardiaceae</taxon>
        <taxon>Pseudonocardia</taxon>
    </lineage>
</organism>
<keyword evidence="2" id="KW-0472">Membrane</keyword>
<proteinExistence type="predicted"/>
<feature type="transmembrane region" description="Helical" evidence="2">
    <location>
        <begin position="6"/>
        <end position="23"/>
    </location>
</feature>
<evidence type="ECO:0000313" key="3">
    <source>
        <dbReference type="EMBL" id="MFC5995706.1"/>
    </source>
</evidence>
<dbReference type="Gene3D" id="2.60.40.1120">
    <property type="entry name" value="Carboxypeptidase-like, regulatory domain"/>
    <property type="match status" value="1"/>
</dbReference>
<keyword evidence="2" id="KW-1133">Transmembrane helix</keyword>
<accession>A0ABW1J4Q9</accession>
<keyword evidence="4" id="KW-1185">Reference proteome</keyword>
<evidence type="ECO:0000256" key="2">
    <source>
        <dbReference type="SAM" id="Phobius"/>
    </source>
</evidence>
<comment type="caution">
    <text evidence="3">The sequence shown here is derived from an EMBL/GenBank/DDBJ whole genome shotgun (WGS) entry which is preliminary data.</text>
</comment>
<feature type="region of interest" description="Disordered" evidence="1">
    <location>
        <begin position="197"/>
        <end position="303"/>
    </location>
</feature>
<name>A0ABW1J4Q9_9PSEU</name>
<dbReference type="Pfam" id="PF13620">
    <property type="entry name" value="CarboxypepD_reg"/>
    <property type="match status" value="1"/>
</dbReference>
<feature type="compositionally biased region" description="Low complexity" evidence="1">
    <location>
        <begin position="252"/>
        <end position="264"/>
    </location>
</feature>
<dbReference type="RefSeq" id="WP_379585912.1">
    <property type="nucleotide sequence ID" value="NZ_JBHSQW010000033.1"/>
</dbReference>
<feature type="compositionally biased region" description="Basic and acidic residues" evidence="1">
    <location>
        <begin position="80"/>
        <end position="93"/>
    </location>
</feature>
<feature type="region of interest" description="Disordered" evidence="1">
    <location>
        <begin position="50"/>
        <end position="144"/>
    </location>
</feature>
<dbReference type="SUPFAM" id="SSF49452">
    <property type="entry name" value="Starch-binding domain-like"/>
    <property type="match status" value="1"/>
</dbReference>
<dbReference type="InterPro" id="IPR013784">
    <property type="entry name" value="Carb-bd-like_fold"/>
</dbReference>
<gene>
    <name evidence="3" type="ORF">ACFQE5_15955</name>
</gene>
<dbReference type="SUPFAM" id="SSF49478">
    <property type="entry name" value="Cna protein B-type domain"/>
    <property type="match status" value="1"/>
</dbReference>
<evidence type="ECO:0000256" key="1">
    <source>
        <dbReference type="SAM" id="MobiDB-lite"/>
    </source>
</evidence>